<feature type="coiled-coil region" evidence="6">
    <location>
        <begin position="272"/>
        <end position="299"/>
    </location>
</feature>
<dbReference type="EMBL" id="JAHOEF010000013">
    <property type="protein sequence ID" value="MBV3382249.1"/>
    <property type="molecule type" value="Genomic_DNA"/>
</dbReference>
<dbReference type="RefSeq" id="WP_217747231.1">
    <property type="nucleotide sequence ID" value="NZ_JAHOEB010000014.1"/>
</dbReference>
<accession>A0AAW4MSF5</accession>
<keyword evidence="2" id="KW-1003">Cell membrane</keyword>
<feature type="transmembrane region" description="Helical" evidence="7">
    <location>
        <begin position="657"/>
        <end position="677"/>
    </location>
</feature>
<evidence type="ECO:0000256" key="7">
    <source>
        <dbReference type="SAM" id="Phobius"/>
    </source>
</evidence>
<organism evidence="10 12">
    <name type="scientific">Catenibacterium mitsuokai</name>
    <dbReference type="NCBI Taxonomy" id="100886"/>
    <lineage>
        <taxon>Bacteria</taxon>
        <taxon>Bacillati</taxon>
        <taxon>Bacillota</taxon>
        <taxon>Erysipelotrichia</taxon>
        <taxon>Erysipelotrichales</taxon>
        <taxon>Coprobacillaceae</taxon>
        <taxon>Catenibacterium</taxon>
    </lineage>
</organism>
<name>A0AAW4MSF5_9FIRM</name>
<protein>
    <submittedName>
        <fullName evidence="10">ABC transporter permease</fullName>
    </submittedName>
</protein>
<feature type="domain" description="MacB-like periplasmic core" evidence="9">
    <location>
        <begin position="24"/>
        <end position="174"/>
    </location>
</feature>
<dbReference type="PANTHER" id="PTHR30287:SF1">
    <property type="entry name" value="INNER MEMBRANE PROTEIN"/>
    <property type="match status" value="1"/>
</dbReference>
<keyword evidence="13" id="KW-1185">Reference proteome</keyword>
<comment type="caution">
    <text evidence="10">The sequence shown here is derived from an EMBL/GenBank/DDBJ whole genome shotgun (WGS) entry which is preliminary data.</text>
</comment>
<dbReference type="InterPro" id="IPR038766">
    <property type="entry name" value="Membrane_comp_ABC_pdt"/>
</dbReference>
<evidence type="ECO:0000256" key="3">
    <source>
        <dbReference type="ARBA" id="ARBA00022692"/>
    </source>
</evidence>
<evidence type="ECO:0000259" key="9">
    <source>
        <dbReference type="Pfam" id="PF12704"/>
    </source>
</evidence>
<feature type="domain" description="ABC3 transporter permease C-terminal" evidence="8">
    <location>
        <begin position="888"/>
        <end position="993"/>
    </location>
</feature>
<keyword evidence="6" id="KW-0175">Coiled coil</keyword>
<dbReference type="AlphaFoldDB" id="A0AAW4MSF5"/>
<dbReference type="PANTHER" id="PTHR30287">
    <property type="entry name" value="MEMBRANE COMPONENT OF PREDICTED ABC SUPERFAMILY METABOLITE UPTAKE TRANSPORTER"/>
    <property type="match status" value="1"/>
</dbReference>
<evidence type="ECO:0000256" key="5">
    <source>
        <dbReference type="ARBA" id="ARBA00023136"/>
    </source>
</evidence>
<evidence type="ECO:0000256" key="6">
    <source>
        <dbReference type="SAM" id="Coils"/>
    </source>
</evidence>
<dbReference type="EMBL" id="JAHOEL010000014">
    <property type="protein sequence ID" value="MBV3392307.1"/>
    <property type="molecule type" value="Genomic_DNA"/>
</dbReference>
<feature type="transmembrane region" description="Helical" evidence="7">
    <location>
        <begin position="530"/>
        <end position="553"/>
    </location>
</feature>
<sequence>MVKKKFYWKTVFKNISQSKGRFFSIFMIIFLGAAVFSGLRNTPYTMASSVDTYLNNHNYADLTYIATLGFSDEDVAKVRSLKGVKKVVPCYQFDALFSHKDGKSGVTVYSQDHYDQNMLDRPEIVKGRYPKKEDECIIDVNLGKYNYKIGHTIELSNDNGTKTYKIVGIVNDPRYISNVDRGTNTLGDGTNSGFVEVLNDGARELGLNSKVAQLRNNDRLYTSLLVDVEGAQNYDLFSSDYDDMIETVNTRIKSTLSEEISDQYDQLTGDMQSQLDDAKKQYEEGYQEYKRNLDSFNSQISEGKVKLAQARIQFYEQKKVYLKKASQVTQASQQAYNETKKIDQEIKTLQNSIKDTLGSIKDKESAEDAYTKILTEMNESLGQFNQKLQGVGQLLEGRIQLEKAQSQLDEAEAELNIQQSKLEVTENNAKLQLNAAKDQLDQAKAQIEQAESQLSQIPKGTLYSLTKSENVGIATYESYKQAIASIAQVFPLIFFLVAALVSLTTMTRMIEEQRGYCGTLRALGYSKKDIIMQYIVYAFLATFFACILGILVGNQAFPRIIYFLFTYLMYGINQSAVLVQKWSISLVTILISVGVTLLATLSVCLQELVSTPSVLMRPKAPKAGKRILMERIPFIWKRLNFNQKVTMRNLFRYKKRFWMSVIGIAGCTALIMLGFGVKNSCSEIIPSQYVEVYKYDALIKLNSNVEDTKKIENKIKRLEGIHNLTSAMRQNITVLGNSEDYYSTMIVYDNADEIKNFIHFKDYKTKKKIILNDEGVVISQKLAEKLNVKKGETLTFSLNNGKYTVKVADIVEHYVNHQVYMSKTFYENLTGMKSSASILYVDMNTKKSNINALKNYLDHHDIGSMERLTATLDEFQQRMSSLNIIVAILSGCAALLCFIVLYNLTNINIGERKGEIATIKVLGFHRKEYCDYIFRENIILSLIGASLGMFFGYFLHRFVVLTVEMDNMLFIRTMPLYIYLIAFGMTVGFTIIINLAMRHILDQVNMVESLKSIE</sequence>
<gene>
    <name evidence="10" type="ORF">KSV97_03195</name>
    <name evidence="11" type="ORF">KSW06_03375</name>
</gene>
<keyword evidence="3 7" id="KW-0812">Transmembrane</keyword>
<evidence type="ECO:0000313" key="10">
    <source>
        <dbReference type="EMBL" id="MBV3382249.1"/>
    </source>
</evidence>
<feature type="transmembrane region" description="Helical" evidence="7">
    <location>
        <begin position="884"/>
        <end position="904"/>
    </location>
</feature>
<dbReference type="GO" id="GO:0005886">
    <property type="term" value="C:plasma membrane"/>
    <property type="evidence" value="ECO:0007669"/>
    <property type="project" value="UniProtKB-SubCell"/>
</dbReference>
<dbReference type="Pfam" id="PF12704">
    <property type="entry name" value="MacB_PCD"/>
    <property type="match status" value="2"/>
</dbReference>
<dbReference type="Pfam" id="PF02687">
    <property type="entry name" value="FtsX"/>
    <property type="match status" value="2"/>
</dbReference>
<evidence type="ECO:0000313" key="11">
    <source>
        <dbReference type="EMBL" id="MBV3392307.1"/>
    </source>
</evidence>
<dbReference type="Proteomes" id="UP001197492">
    <property type="component" value="Unassembled WGS sequence"/>
</dbReference>
<feature type="transmembrane region" description="Helical" evidence="7">
    <location>
        <begin position="489"/>
        <end position="510"/>
    </location>
</feature>
<keyword evidence="4 7" id="KW-1133">Transmembrane helix</keyword>
<evidence type="ECO:0000313" key="12">
    <source>
        <dbReference type="Proteomes" id="UP001196408"/>
    </source>
</evidence>
<evidence type="ECO:0000256" key="1">
    <source>
        <dbReference type="ARBA" id="ARBA00004651"/>
    </source>
</evidence>
<comment type="subcellular location">
    <subcellularLocation>
        <location evidence="1">Cell membrane</location>
        <topology evidence="1">Multi-pass membrane protein</topology>
    </subcellularLocation>
</comment>
<evidence type="ECO:0000313" key="13">
    <source>
        <dbReference type="Proteomes" id="UP001197492"/>
    </source>
</evidence>
<feature type="transmembrane region" description="Helical" evidence="7">
    <location>
        <begin position="937"/>
        <end position="956"/>
    </location>
</feature>
<evidence type="ECO:0000256" key="2">
    <source>
        <dbReference type="ARBA" id="ARBA00022475"/>
    </source>
</evidence>
<dbReference type="InterPro" id="IPR003838">
    <property type="entry name" value="ABC3_permease_C"/>
</dbReference>
<feature type="domain" description="ABC3 transporter permease C-terminal" evidence="8">
    <location>
        <begin position="489"/>
        <end position="601"/>
    </location>
</feature>
<evidence type="ECO:0000259" key="8">
    <source>
        <dbReference type="Pfam" id="PF02687"/>
    </source>
</evidence>
<dbReference type="InterPro" id="IPR025857">
    <property type="entry name" value="MacB_PCD"/>
</dbReference>
<feature type="transmembrane region" description="Helical" evidence="7">
    <location>
        <begin position="976"/>
        <end position="996"/>
    </location>
</feature>
<feature type="coiled-coil region" evidence="6">
    <location>
        <begin position="394"/>
        <end position="453"/>
    </location>
</feature>
<reference evidence="10 13" key="1">
    <citation type="submission" date="2021-06" db="EMBL/GenBank/DDBJ databases">
        <title>Collection of gut derived symbiotic bacterial strains cultured from healthy donors.</title>
        <authorList>
            <person name="Lin H."/>
            <person name="Littmann E."/>
            <person name="Pamer E.G."/>
        </authorList>
    </citation>
    <scope>NUCLEOTIDE SEQUENCE</scope>
    <source>
        <strain evidence="11 13">MSK.21.70</strain>
        <strain evidence="10">MSK.21.82</strain>
    </source>
</reference>
<dbReference type="Proteomes" id="UP001196408">
    <property type="component" value="Unassembled WGS sequence"/>
</dbReference>
<feature type="domain" description="MacB-like periplasmic core" evidence="9">
    <location>
        <begin position="661"/>
        <end position="833"/>
    </location>
</feature>
<proteinExistence type="predicted"/>
<evidence type="ECO:0000256" key="4">
    <source>
        <dbReference type="ARBA" id="ARBA00022989"/>
    </source>
</evidence>
<feature type="transmembrane region" description="Helical" evidence="7">
    <location>
        <begin position="20"/>
        <end position="39"/>
    </location>
</feature>
<feature type="transmembrane region" description="Helical" evidence="7">
    <location>
        <begin position="584"/>
        <end position="609"/>
    </location>
</feature>
<keyword evidence="5 7" id="KW-0472">Membrane</keyword>